<evidence type="ECO:0000313" key="3">
    <source>
        <dbReference type="EMBL" id="RCW77301.1"/>
    </source>
</evidence>
<gene>
    <name evidence="3" type="ORF">DFR57_101170</name>
</gene>
<dbReference type="EMBL" id="QPJJ01000001">
    <property type="protein sequence ID" value="RCW77301.1"/>
    <property type="molecule type" value="Genomic_DNA"/>
</dbReference>
<accession>A0A368YAL1</accession>
<organism evidence="3 4">
    <name type="scientific">Saliterribacillus persicus</name>
    <dbReference type="NCBI Taxonomy" id="930114"/>
    <lineage>
        <taxon>Bacteria</taxon>
        <taxon>Bacillati</taxon>
        <taxon>Bacillota</taxon>
        <taxon>Bacilli</taxon>
        <taxon>Bacillales</taxon>
        <taxon>Bacillaceae</taxon>
        <taxon>Saliterribacillus</taxon>
    </lineage>
</organism>
<evidence type="ECO:0000256" key="1">
    <source>
        <dbReference type="SAM" id="Phobius"/>
    </source>
</evidence>
<dbReference type="AlphaFoldDB" id="A0A368YAL1"/>
<keyword evidence="1" id="KW-0472">Membrane</keyword>
<reference evidence="3 4" key="1">
    <citation type="submission" date="2018-07" db="EMBL/GenBank/DDBJ databases">
        <title>Genomic Encyclopedia of Type Strains, Phase IV (KMG-IV): sequencing the most valuable type-strain genomes for metagenomic binning, comparative biology and taxonomic classification.</title>
        <authorList>
            <person name="Goeker M."/>
        </authorList>
    </citation>
    <scope>NUCLEOTIDE SEQUENCE [LARGE SCALE GENOMIC DNA]</scope>
    <source>
        <strain evidence="3 4">DSM 27696</strain>
    </source>
</reference>
<keyword evidence="1" id="KW-0812">Transmembrane</keyword>
<evidence type="ECO:0000313" key="4">
    <source>
        <dbReference type="Proteomes" id="UP000252585"/>
    </source>
</evidence>
<keyword evidence="1" id="KW-1133">Transmembrane helix</keyword>
<dbReference type="Proteomes" id="UP000252585">
    <property type="component" value="Unassembled WGS sequence"/>
</dbReference>
<name>A0A368YAL1_9BACI</name>
<comment type="caution">
    <text evidence="3">The sequence shown here is derived from an EMBL/GenBank/DDBJ whole genome shotgun (WGS) entry which is preliminary data.</text>
</comment>
<dbReference type="OrthoDB" id="2135402at2"/>
<proteinExistence type="predicted"/>
<protein>
    <submittedName>
        <fullName evidence="3">YrhK-like protein</fullName>
    </submittedName>
</protein>
<dbReference type="InterPro" id="IPR025424">
    <property type="entry name" value="YrhK_domain"/>
</dbReference>
<keyword evidence="4" id="KW-1185">Reference proteome</keyword>
<evidence type="ECO:0000259" key="2">
    <source>
        <dbReference type="Pfam" id="PF14145"/>
    </source>
</evidence>
<feature type="transmembrane region" description="Helical" evidence="1">
    <location>
        <begin position="59"/>
        <end position="77"/>
    </location>
</feature>
<dbReference type="RefSeq" id="WP_114351241.1">
    <property type="nucleotide sequence ID" value="NZ_QPJJ01000001.1"/>
</dbReference>
<sequence length="94" mass="10814">MPSIKDGEEYIDVKAGRFRLYLNKRYQVFSTINDMLIGILFVLGSILNFWSSLEMEGMIAYLLGSIFLVVRPVLRLINSATLRDEIKSKDTYTT</sequence>
<feature type="domain" description="YrhK" evidence="2">
    <location>
        <begin position="24"/>
        <end position="78"/>
    </location>
</feature>
<feature type="transmembrane region" description="Helical" evidence="1">
    <location>
        <begin position="26"/>
        <end position="47"/>
    </location>
</feature>
<dbReference type="Pfam" id="PF14145">
    <property type="entry name" value="YrhK"/>
    <property type="match status" value="1"/>
</dbReference>